<evidence type="ECO:0000313" key="6">
    <source>
        <dbReference type="Proteomes" id="UP001597128"/>
    </source>
</evidence>
<keyword evidence="5" id="KW-0969">Cilium</keyword>
<evidence type="ECO:0000313" key="5">
    <source>
        <dbReference type="EMBL" id="MFD0912364.1"/>
    </source>
</evidence>
<dbReference type="InterPro" id="IPR036679">
    <property type="entry name" value="FlgN-like_sf"/>
</dbReference>
<keyword evidence="5" id="KW-0282">Flagellum</keyword>
<reference evidence="6" key="1">
    <citation type="journal article" date="2019" name="Int. J. Syst. Evol. Microbiol.">
        <title>The Global Catalogue of Microorganisms (GCM) 10K type strain sequencing project: providing services to taxonomists for standard genome sequencing and annotation.</title>
        <authorList>
            <consortium name="The Broad Institute Genomics Platform"/>
            <consortium name="The Broad Institute Genome Sequencing Center for Infectious Disease"/>
            <person name="Wu L."/>
            <person name="Ma J."/>
        </authorList>
    </citation>
    <scope>NUCLEOTIDE SEQUENCE [LARGE SCALE GENOMIC DNA]</scope>
    <source>
        <strain evidence="6">CCUG 58412</strain>
    </source>
</reference>
<dbReference type="InterPro" id="IPR007809">
    <property type="entry name" value="FlgN-like"/>
</dbReference>
<dbReference type="RefSeq" id="WP_379055227.1">
    <property type="nucleotide sequence ID" value="NZ_JBHTKB010000001.1"/>
</dbReference>
<comment type="caution">
    <text evidence="5">The sequence shown here is derived from an EMBL/GenBank/DDBJ whole genome shotgun (WGS) entry which is preliminary data.</text>
</comment>
<sequence>MSNANRSSVPAISFEADATLVAELIQDLHNEQTALVSADLDTIEQMVDKRVELLQALGEAANVRYAALAAAGFEANENGMSKWLELRSSPVMDDAWIKFQKQLAQAKELNRLNGVLINKHFQRNQEKLDVLQGNTSNSTQMYGKNGQSRGGNSSRASFSV</sequence>
<dbReference type="Gene3D" id="1.20.58.300">
    <property type="entry name" value="FlgN-like"/>
    <property type="match status" value="1"/>
</dbReference>
<evidence type="ECO:0000256" key="2">
    <source>
        <dbReference type="ARBA" id="ARBA00007703"/>
    </source>
</evidence>
<dbReference type="Proteomes" id="UP001597128">
    <property type="component" value="Unassembled WGS sequence"/>
</dbReference>
<keyword evidence="5" id="KW-0966">Cell projection</keyword>
<evidence type="ECO:0000256" key="1">
    <source>
        <dbReference type="ARBA" id="ARBA00002397"/>
    </source>
</evidence>
<evidence type="ECO:0000256" key="4">
    <source>
        <dbReference type="SAM" id="MobiDB-lite"/>
    </source>
</evidence>
<protein>
    <submittedName>
        <fullName evidence="5">Flagella synthesis protein FlgN</fullName>
    </submittedName>
</protein>
<keyword evidence="3" id="KW-1005">Bacterial flagellum biogenesis</keyword>
<comment type="function">
    <text evidence="1">Required for the efficient initiation of filament assembly.</text>
</comment>
<gene>
    <name evidence="5" type="ORF">ACFQ1Z_02285</name>
</gene>
<evidence type="ECO:0000256" key="3">
    <source>
        <dbReference type="ARBA" id="ARBA00022795"/>
    </source>
</evidence>
<keyword evidence="6" id="KW-1185">Reference proteome</keyword>
<dbReference type="SUPFAM" id="SSF140566">
    <property type="entry name" value="FlgN-like"/>
    <property type="match status" value="1"/>
</dbReference>
<name>A0ABW3F3H7_9PROT</name>
<comment type="similarity">
    <text evidence="2">Belongs to the FlgN family.</text>
</comment>
<dbReference type="Pfam" id="PF05130">
    <property type="entry name" value="FlgN"/>
    <property type="match status" value="1"/>
</dbReference>
<feature type="region of interest" description="Disordered" evidence="4">
    <location>
        <begin position="135"/>
        <end position="160"/>
    </location>
</feature>
<accession>A0ABW3F3H7</accession>
<proteinExistence type="inferred from homology"/>
<organism evidence="5 6">
    <name type="scientific">Methylophilus luteus</name>
    <dbReference type="NCBI Taxonomy" id="640108"/>
    <lineage>
        <taxon>Bacteria</taxon>
        <taxon>Pseudomonadati</taxon>
        <taxon>Pseudomonadota</taxon>
        <taxon>Betaproteobacteria</taxon>
        <taxon>Nitrosomonadales</taxon>
        <taxon>Methylophilaceae</taxon>
        <taxon>Methylophilus</taxon>
    </lineage>
</organism>
<dbReference type="EMBL" id="JBHTKB010000001">
    <property type="protein sequence ID" value="MFD0912364.1"/>
    <property type="molecule type" value="Genomic_DNA"/>
</dbReference>